<feature type="compositionally biased region" description="Basic and acidic residues" evidence="1">
    <location>
        <begin position="187"/>
        <end position="204"/>
    </location>
</feature>
<feature type="region of interest" description="Disordered" evidence="1">
    <location>
        <begin position="183"/>
        <end position="225"/>
    </location>
</feature>
<sequence>MVRCLSKRANRFSTARALREVLPKQQDRLGVVNVVAEPQPEEAHEGKPVLDLELGLIVRETVERLQNQDLEHHHRIKGRPTAFGAIGALQRLGQRFPENLPRHHRVQLLQWIAGLAQQDIALVNVPEPSLASHPTPPCKSLGEVNQNAFSIARFFEVSKGLTPYRSSATPALHSQTLQVKFAPENAGTKHLDAQSPGEKVKSEAARAMGHQKKRRFQHNSPKATP</sequence>
<proteinExistence type="predicted"/>
<gene>
    <name evidence="2" type="ORF">BQ8482_530019</name>
</gene>
<keyword evidence="3" id="KW-1185">Reference proteome</keyword>
<evidence type="ECO:0000313" key="3">
    <source>
        <dbReference type="Proteomes" id="UP000245698"/>
    </source>
</evidence>
<dbReference type="EMBL" id="FUIG01000063">
    <property type="protein sequence ID" value="SJM34849.1"/>
    <property type="molecule type" value="Genomic_DNA"/>
</dbReference>
<organism evidence="2 3">
    <name type="scientific">Mesorhizobium delmotii</name>
    <dbReference type="NCBI Taxonomy" id="1631247"/>
    <lineage>
        <taxon>Bacteria</taxon>
        <taxon>Pseudomonadati</taxon>
        <taxon>Pseudomonadota</taxon>
        <taxon>Alphaproteobacteria</taxon>
        <taxon>Hyphomicrobiales</taxon>
        <taxon>Phyllobacteriaceae</taxon>
        <taxon>Mesorhizobium</taxon>
    </lineage>
</organism>
<evidence type="ECO:0000313" key="2">
    <source>
        <dbReference type="EMBL" id="SJM34849.1"/>
    </source>
</evidence>
<dbReference type="Proteomes" id="UP000245698">
    <property type="component" value="Unassembled WGS sequence"/>
</dbReference>
<protein>
    <submittedName>
        <fullName evidence="2">Uncharacterized protein</fullName>
    </submittedName>
</protein>
<dbReference type="AlphaFoldDB" id="A0A2P9AUI7"/>
<evidence type="ECO:0000256" key="1">
    <source>
        <dbReference type="SAM" id="MobiDB-lite"/>
    </source>
</evidence>
<name>A0A2P9AUI7_9HYPH</name>
<reference evidence="3" key="1">
    <citation type="submission" date="2016-12" db="EMBL/GenBank/DDBJ databases">
        <authorList>
            <person name="Brunel B."/>
        </authorList>
    </citation>
    <scope>NUCLEOTIDE SEQUENCE [LARGE SCALE GENOMIC DNA]</scope>
</reference>
<accession>A0A2P9AUI7</accession>